<proteinExistence type="predicted"/>
<dbReference type="EMBL" id="ML991804">
    <property type="protein sequence ID" value="KAF2233667.1"/>
    <property type="molecule type" value="Genomic_DNA"/>
</dbReference>
<evidence type="ECO:0000256" key="1">
    <source>
        <dbReference type="SAM" id="SignalP"/>
    </source>
</evidence>
<keyword evidence="1" id="KW-0732">Signal</keyword>
<accession>A0A6A6H6T9</accession>
<evidence type="ECO:0000313" key="2">
    <source>
        <dbReference type="EMBL" id="KAF2233667.1"/>
    </source>
</evidence>
<name>A0A6A6H6T9_VIRVR</name>
<sequence>MPYTGRWCRKLTVSFTILLSSIIIPTSSTCYYPGGQIIANDHTPCTNDTDAHCCAEGQVCLTNGLCLVTWDMSYWAGSCEDATWNSGLCFQSCKKRTRSSSIKSIEKGAL</sequence>
<evidence type="ECO:0008006" key="4">
    <source>
        <dbReference type="Google" id="ProtNLM"/>
    </source>
</evidence>
<protein>
    <recommendedName>
        <fullName evidence="4">Carbohydrate-binding module family 18 protein</fullName>
    </recommendedName>
</protein>
<dbReference type="AlphaFoldDB" id="A0A6A6H6T9"/>
<dbReference type="OrthoDB" id="5215637at2759"/>
<keyword evidence="3" id="KW-1185">Reference proteome</keyword>
<reference evidence="2" key="1">
    <citation type="journal article" date="2020" name="Stud. Mycol.">
        <title>101 Dothideomycetes genomes: a test case for predicting lifestyles and emergence of pathogens.</title>
        <authorList>
            <person name="Haridas S."/>
            <person name="Albert R."/>
            <person name="Binder M."/>
            <person name="Bloem J."/>
            <person name="Labutti K."/>
            <person name="Salamov A."/>
            <person name="Andreopoulos B."/>
            <person name="Baker S."/>
            <person name="Barry K."/>
            <person name="Bills G."/>
            <person name="Bluhm B."/>
            <person name="Cannon C."/>
            <person name="Castanera R."/>
            <person name="Culley D."/>
            <person name="Daum C."/>
            <person name="Ezra D."/>
            <person name="Gonzalez J."/>
            <person name="Henrissat B."/>
            <person name="Kuo A."/>
            <person name="Liang C."/>
            <person name="Lipzen A."/>
            <person name="Lutzoni F."/>
            <person name="Magnuson J."/>
            <person name="Mondo S."/>
            <person name="Nolan M."/>
            <person name="Ohm R."/>
            <person name="Pangilinan J."/>
            <person name="Park H.-J."/>
            <person name="Ramirez L."/>
            <person name="Alfaro M."/>
            <person name="Sun H."/>
            <person name="Tritt A."/>
            <person name="Yoshinaga Y."/>
            <person name="Zwiers L.-H."/>
            <person name="Turgeon B."/>
            <person name="Goodwin S."/>
            <person name="Spatafora J."/>
            <person name="Crous P."/>
            <person name="Grigoriev I."/>
        </authorList>
    </citation>
    <scope>NUCLEOTIDE SEQUENCE</scope>
    <source>
        <strain evidence="2">Tuck. ex Michener</strain>
    </source>
</reference>
<dbReference type="Proteomes" id="UP000800092">
    <property type="component" value="Unassembled WGS sequence"/>
</dbReference>
<feature type="chain" id="PRO_5025419391" description="Carbohydrate-binding module family 18 protein" evidence="1">
    <location>
        <begin position="29"/>
        <end position="110"/>
    </location>
</feature>
<gene>
    <name evidence="2" type="ORF">EV356DRAFT_503169</name>
</gene>
<evidence type="ECO:0000313" key="3">
    <source>
        <dbReference type="Proteomes" id="UP000800092"/>
    </source>
</evidence>
<feature type="signal peptide" evidence="1">
    <location>
        <begin position="1"/>
        <end position="28"/>
    </location>
</feature>
<organism evidence="2 3">
    <name type="scientific">Viridothelium virens</name>
    <name type="common">Speckled blister lichen</name>
    <name type="synonym">Trypethelium virens</name>
    <dbReference type="NCBI Taxonomy" id="1048519"/>
    <lineage>
        <taxon>Eukaryota</taxon>
        <taxon>Fungi</taxon>
        <taxon>Dikarya</taxon>
        <taxon>Ascomycota</taxon>
        <taxon>Pezizomycotina</taxon>
        <taxon>Dothideomycetes</taxon>
        <taxon>Dothideomycetes incertae sedis</taxon>
        <taxon>Trypetheliales</taxon>
        <taxon>Trypetheliaceae</taxon>
        <taxon>Viridothelium</taxon>
    </lineage>
</organism>